<name>A0ABP6UN91_9FLAO</name>
<evidence type="ECO:0000313" key="6">
    <source>
        <dbReference type="Proteomes" id="UP001500459"/>
    </source>
</evidence>
<dbReference type="Proteomes" id="UP001500459">
    <property type="component" value="Unassembled WGS sequence"/>
</dbReference>
<dbReference type="Gene3D" id="3.40.50.2000">
    <property type="entry name" value="Glycogen Phosphorylase B"/>
    <property type="match status" value="2"/>
</dbReference>
<dbReference type="EMBL" id="BAABCW010000008">
    <property type="protein sequence ID" value="GAA3509397.1"/>
    <property type="molecule type" value="Genomic_DNA"/>
</dbReference>
<comment type="caution">
    <text evidence="5">The sequence shown here is derived from an EMBL/GenBank/DDBJ whole genome shotgun (WGS) entry which is preliminary data.</text>
</comment>
<dbReference type="RefSeq" id="WP_344927387.1">
    <property type="nucleotide sequence ID" value="NZ_BAABCW010000008.1"/>
</dbReference>
<keyword evidence="2" id="KW-0808">Transferase</keyword>
<evidence type="ECO:0000259" key="3">
    <source>
        <dbReference type="Pfam" id="PF00534"/>
    </source>
</evidence>
<keyword evidence="6" id="KW-1185">Reference proteome</keyword>
<feature type="domain" description="Glycosyltransferase subfamily 4-like N-terminal" evidence="4">
    <location>
        <begin position="12"/>
        <end position="167"/>
    </location>
</feature>
<dbReference type="InterPro" id="IPR001296">
    <property type="entry name" value="Glyco_trans_1"/>
</dbReference>
<protein>
    <submittedName>
        <fullName evidence="5">Glycosyltransferase</fullName>
    </submittedName>
</protein>
<sequence>MKVLHISGAKSWGGNEQQLIYLIEQLNRLGVAQSLFCYENTKLCELAGAYEINVITIPRLKPYNKAYRKLLKKCVIENNFDLLHLHTSDSVTGYVITDILMRLKTKTVFSKKGISRKISALSKYKYNYKNIHKILCVSQVVLNHFEEVLYAKNHSKLCVVYDGVKVENEVLASDFNIRREFDIDNETKIIGNIANHTRAKDLPTLIKTLHALIYEKNFKDIHMIQIGEFSKLTPELQELVKDLKLEDYISFIGFKTQASLLLPQFDVYLMTSEREGGPTTVLEAFYKKVPVVSTEVGIVGEAIEDAKNGFLTQVGDVAALADKLKILLESSSLSTKFKEISYQQFILNYTAKKLGNNTYQIYKEIVG</sequence>
<evidence type="ECO:0000256" key="2">
    <source>
        <dbReference type="ARBA" id="ARBA00022679"/>
    </source>
</evidence>
<feature type="domain" description="Glycosyl transferase family 1" evidence="3">
    <location>
        <begin position="176"/>
        <end position="343"/>
    </location>
</feature>
<evidence type="ECO:0000313" key="5">
    <source>
        <dbReference type="EMBL" id="GAA3509397.1"/>
    </source>
</evidence>
<gene>
    <name evidence="5" type="ORF">GCM10022393_22240</name>
</gene>
<dbReference type="Pfam" id="PF00534">
    <property type="entry name" value="Glycos_transf_1"/>
    <property type="match status" value="1"/>
</dbReference>
<proteinExistence type="predicted"/>
<dbReference type="InterPro" id="IPR028098">
    <property type="entry name" value="Glyco_trans_4-like_N"/>
</dbReference>
<dbReference type="PANTHER" id="PTHR12526:SF629">
    <property type="entry name" value="TEICHURONIC ACID BIOSYNTHESIS GLYCOSYLTRANSFERASE TUAH-RELATED"/>
    <property type="match status" value="1"/>
</dbReference>
<dbReference type="CDD" id="cd03811">
    <property type="entry name" value="GT4_GT28_WabH-like"/>
    <property type="match status" value="1"/>
</dbReference>
<dbReference type="SUPFAM" id="SSF53756">
    <property type="entry name" value="UDP-Glycosyltransferase/glycogen phosphorylase"/>
    <property type="match status" value="1"/>
</dbReference>
<evidence type="ECO:0000256" key="1">
    <source>
        <dbReference type="ARBA" id="ARBA00022676"/>
    </source>
</evidence>
<accession>A0ABP6UN91</accession>
<reference evidence="6" key="1">
    <citation type="journal article" date="2019" name="Int. J. Syst. Evol. Microbiol.">
        <title>The Global Catalogue of Microorganisms (GCM) 10K type strain sequencing project: providing services to taxonomists for standard genome sequencing and annotation.</title>
        <authorList>
            <consortium name="The Broad Institute Genomics Platform"/>
            <consortium name="The Broad Institute Genome Sequencing Center for Infectious Disease"/>
            <person name="Wu L."/>
            <person name="Ma J."/>
        </authorList>
    </citation>
    <scope>NUCLEOTIDE SEQUENCE [LARGE SCALE GENOMIC DNA]</scope>
    <source>
        <strain evidence="6">JCM 17106</strain>
    </source>
</reference>
<keyword evidence="1" id="KW-0328">Glycosyltransferase</keyword>
<dbReference type="PANTHER" id="PTHR12526">
    <property type="entry name" value="GLYCOSYLTRANSFERASE"/>
    <property type="match status" value="1"/>
</dbReference>
<evidence type="ECO:0000259" key="4">
    <source>
        <dbReference type="Pfam" id="PF13439"/>
    </source>
</evidence>
<organism evidence="5 6">
    <name type="scientific">Aquimarina addita</name>
    <dbReference type="NCBI Taxonomy" id="870485"/>
    <lineage>
        <taxon>Bacteria</taxon>
        <taxon>Pseudomonadati</taxon>
        <taxon>Bacteroidota</taxon>
        <taxon>Flavobacteriia</taxon>
        <taxon>Flavobacteriales</taxon>
        <taxon>Flavobacteriaceae</taxon>
        <taxon>Aquimarina</taxon>
    </lineage>
</organism>
<dbReference type="Pfam" id="PF13439">
    <property type="entry name" value="Glyco_transf_4"/>
    <property type="match status" value="1"/>
</dbReference>